<feature type="region of interest" description="Disordered" evidence="15">
    <location>
        <begin position="624"/>
        <end position="661"/>
    </location>
</feature>
<evidence type="ECO:0000256" key="11">
    <source>
        <dbReference type="ARBA" id="ARBA00022946"/>
    </source>
</evidence>
<evidence type="ECO:0000256" key="13">
    <source>
        <dbReference type="ARBA" id="ARBA00031873"/>
    </source>
</evidence>
<dbReference type="InterPro" id="IPR055206">
    <property type="entry name" value="DEXQc_SUV3"/>
</dbReference>
<dbReference type="Pfam" id="PF22527">
    <property type="entry name" value="DEXQc_Suv3"/>
    <property type="match status" value="1"/>
</dbReference>
<evidence type="ECO:0000256" key="8">
    <source>
        <dbReference type="ARBA" id="ARBA00022801"/>
    </source>
</evidence>
<keyword evidence="7" id="KW-0547">Nucleotide-binding</keyword>
<dbReference type="Gene3D" id="1.20.58.1080">
    <property type="match status" value="1"/>
</dbReference>
<comment type="subcellular location">
    <subcellularLocation>
        <location evidence="3">Mitochondrion</location>
    </subcellularLocation>
</comment>
<dbReference type="InterPro" id="IPR027417">
    <property type="entry name" value="P-loop_NTPase"/>
</dbReference>
<evidence type="ECO:0000256" key="2">
    <source>
        <dbReference type="ARBA" id="ARBA00001946"/>
    </source>
</evidence>
<keyword evidence="12" id="KW-0496">Mitochondrion</keyword>
<evidence type="ECO:0000256" key="12">
    <source>
        <dbReference type="ARBA" id="ARBA00023128"/>
    </source>
</evidence>
<dbReference type="PANTHER" id="PTHR12131">
    <property type="entry name" value="ATP-DEPENDENT RNA AND DNA HELICASE"/>
    <property type="match status" value="1"/>
</dbReference>
<comment type="caution">
    <text evidence="17">The sequence shown here is derived from an EMBL/GenBank/DDBJ whole genome shotgun (WGS) entry which is preliminary data.</text>
</comment>
<dbReference type="InterPro" id="IPR041453">
    <property type="entry name" value="Suv3_N"/>
</dbReference>
<evidence type="ECO:0000256" key="3">
    <source>
        <dbReference type="ARBA" id="ARBA00004173"/>
    </source>
</evidence>
<dbReference type="Gene3D" id="1.10.1740.140">
    <property type="match status" value="1"/>
</dbReference>
<dbReference type="Pfam" id="PF18114">
    <property type="entry name" value="Suv3_N"/>
    <property type="match status" value="1"/>
</dbReference>
<evidence type="ECO:0000259" key="16">
    <source>
        <dbReference type="PROSITE" id="PS51194"/>
    </source>
</evidence>
<evidence type="ECO:0000256" key="14">
    <source>
        <dbReference type="ARBA" id="ARBA00047984"/>
    </source>
</evidence>
<evidence type="ECO:0000256" key="5">
    <source>
        <dbReference type="ARBA" id="ARBA00012552"/>
    </source>
</evidence>
<dbReference type="Gene3D" id="3.40.50.300">
    <property type="entry name" value="P-loop containing nucleotide triphosphate hydrolases"/>
    <property type="match status" value="2"/>
</dbReference>
<organism evidence="17 18">
    <name type="scientific">Apodemus speciosus</name>
    <name type="common">Large Japanese field mouse</name>
    <dbReference type="NCBI Taxonomy" id="105296"/>
    <lineage>
        <taxon>Eukaryota</taxon>
        <taxon>Metazoa</taxon>
        <taxon>Chordata</taxon>
        <taxon>Craniata</taxon>
        <taxon>Vertebrata</taxon>
        <taxon>Euteleostomi</taxon>
        <taxon>Mammalia</taxon>
        <taxon>Eutheria</taxon>
        <taxon>Euarchontoglires</taxon>
        <taxon>Glires</taxon>
        <taxon>Rodentia</taxon>
        <taxon>Myomorpha</taxon>
        <taxon>Muroidea</taxon>
        <taxon>Muridae</taxon>
        <taxon>Murinae</taxon>
        <taxon>Apodemus</taxon>
    </lineage>
</organism>
<dbReference type="Pfam" id="PF18147">
    <property type="entry name" value="Suv3_C_1"/>
    <property type="match status" value="1"/>
</dbReference>
<dbReference type="InterPro" id="IPR044774">
    <property type="entry name" value="Suv3_DEXQc"/>
</dbReference>
<dbReference type="SUPFAM" id="SSF52540">
    <property type="entry name" value="P-loop containing nucleoside triphosphate hydrolases"/>
    <property type="match status" value="1"/>
</dbReference>
<comment type="cofactor">
    <cofactor evidence="1">
        <name>Mn(2+)</name>
        <dbReference type="ChEBI" id="CHEBI:29035"/>
    </cofactor>
</comment>
<dbReference type="SMART" id="SM00490">
    <property type="entry name" value="HELICc"/>
    <property type="match status" value="1"/>
</dbReference>
<dbReference type="InterPro" id="IPR022192">
    <property type="entry name" value="SUV3_C"/>
</dbReference>
<comment type="similarity">
    <text evidence="4">Belongs to the helicase family.</text>
</comment>
<evidence type="ECO:0000256" key="4">
    <source>
        <dbReference type="ARBA" id="ARBA00008708"/>
    </source>
</evidence>
<dbReference type="InterPro" id="IPR050699">
    <property type="entry name" value="RNA-DNA_Helicase"/>
</dbReference>
<dbReference type="InterPro" id="IPR041082">
    <property type="entry name" value="Suv3_C_1"/>
</dbReference>
<gene>
    <name evidence="17" type="ORF">APTSU1_001040700</name>
</gene>
<name>A0ABQ0F7B2_APOSI</name>
<feature type="compositionally biased region" description="Basic residues" evidence="15">
    <location>
        <begin position="696"/>
        <end position="706"/>
    </location>
</feature>
<dbReference type="EMBL" id="BAAFST010000010">
    <property type="protein sequence ID" value="GAB1295173.1"/>
    <property type="molecule type" value="Genomic_DNA"/>
</dbReference>
<dbReference type="PROSITE" id="PS51194">
    <property type="entry name" value="HELICASE_CTER"/>
    <property type="match status" value="1"/>
</dbReference>
<evidence type="ECO:0000256" key="6">
    <source>
        <dbReference type="ARBA" id="ARBA00021960"/>
    </source>
</evidence>
<dbReference type="CDD" id="cd17913">
    <property type="entry name" value="DEXQc_Suv3"/>
    <property type="match status" value="1"/>
</dbReference>
<evidence type="ECO:0000256" key="1">
    <source>
        <dbReference type="ARBA" id="ARBA00001936"/>
    </source>
</evidence>
<keyword evidence="10" id="KW-0067">ATP-binding</keyword>
<dbReference type="CDD" id="cd18805">
    <property type="entry name" value="SF2_C_suv3"/>
    <property type="match status" value="1"/>
</dbReference>
<evidence type="ECO:0000256" key="7">
    <source>
        <dbReference type="ARBA" id="ARBA00022741"/>
    </source>
</evidence>
<evidence type="ECO:0000256" key="10">
    <source>
        <dbReference type="ARBA" id="ARBA00022840"/>
    </source>
</evidence>
<dbReference type="InterPro" id="IPR001650">
    <property type="entry name" value="Helicase_C-like"/>
</dbReference>
<accession>A0ABQ0F7B2</accession>
<feature type="domain" description="Helicase C-terminal" evidence="16">
    <location>
        <begin position="270"/>
        <end position="432"/>
    </location>
</feature>
<evidence type="ECO:0000256" key="9">
    <source>
        <dbReference type="ARBA" id="ARBA00022806"/>
    </source>
</evidence>
<dbReference type="EC" id="3.6.4.13" evidence="5"/>
<keyword evidence="8" id="KW-0378">Hydrolase</keyword>
<dbReference type="Gene3D" id="1.20.272.40">
    <property type="match status" value="1"/>
</dbReference>
<dbReference type="Pfam" id="PF12513">
    <property type="entry name" value="SUV3_C"/>
    <property type="match status" value="1"/>
</dbReference>
<dbReference type="PANTHER" id="PTHR12131:SF1">
    <property type="entry name" value="ATP-DEPENDENT RNA HELICASE SUPV3L1, MITOCHONDRIAL-RELATED"/>
    <property type="match status" value="1"/>
</dbReference>
<comment type="cofactor">
    <cofactor evidence="2">
        <name>Mg(2+)</name>
        <dbReference type="ChEBI" id="CHEBI:18420"/>
    </cofactor>
</comment>
<feature type="region of interest" description="Disordered" evidence="15">
    <location>
        <begin position="417"/>
        <end position="437"/>
    </location>
</feature>
<keyword evidence="9 17" id="KW-0347">Helicase</keyword>
<evidence type="ECO:0000313" key="18">
    <source>
        <dbReference type="Proteomes" id="UP001623349"/>
    </source>
</evidence>
<dbReference type="GO" id="GO:0004386">
    <property type="term" value="F:helicase activity"/>
    <property type="evidence" value="ECO:0007669"/>
    <property type="project" value="UniProtKB-KW"/>
</dbReference>
<dbReference type="Proteomes" id="UP001623349">
    <property type="component" value="Unassembled WGS sequence"/>
</dbReference>
<reference evidence="17 18" key="1">
    <citation type="submission" date="2024-08" db="EMBL/GenBank/DDBJ databases">
        <title>The draft genome of Apodemus speciosus.</title>
        <authorList>
            <person name="Nabeshima K."/>
            <person name="Suzuki S."/>
            <person name="Onuma M."/>
        </authorList>
    </citation>
    <scope>NUCLEOTIDE SEQUENCE [LARGE SCALE GENOMIC DNA]</scope>
    <source>
        <strain evidence="17">IB14-021</strain>
    </source>
</reference>
<keyword evidence="18" id="KW-1185">Reference proteome</keyword>
<protein>
    <recommendedName>
        <fullName evidence="6">ATP-dependent RNA helicase SUPV3L1, mitochondrial</fullName>
        <ecNumber evidence="5">3.6.4.13</ecNumber>
    </recommendedName>
    <alternativeName>
        <fullName evidence="13">Suppressor of var1 3-like protein 1</fullName>
    </alternativeName>
</protein>
<keyword evidence="11" id="KW-0809">Transit peptide</keyword>
<dbReference type="Pfam" id="PF00271">
    <property type="entry name" value="Helicase_C"/>
    <property type="match status" value="1"/>
</dbReference>
<evidence type="ECO:0000313" key="17">
    <source>
        <dbReference type="EMBL" id="GAB1295173.1"/>
    </source>
</evidence>
<sequence>MDEVKKILDKFYKRQEIQKLSADYGLDARLFHQAFISFRNYIMQSQSLDVDVHIVLNDICFSAAHVDDLFPFFLRHAKQIFPVLECKDDLRKISDLRIPPNWYPEARARQRKIIFHSGPTNSGKTYHAIQRYLSAASGVYCGPLKLLAHEIFEKSNAAVSTLQAGVPCDLVTGEERLTVEPEGKQATHVSCTVEMCSVSTPYEVAVIDEIQMIRDPARGWAWTRALLGLCAEEVHLCGESAAIDLVTELLYTTGEEVEVQKYERLTPISVLDRALESLDNLQPGDCIVCFSKNDIYSVSRQIEIRGLESAVIYGSLPPGTKLAQARKFNDPNDPCKILVATDAIGMGLNLSIRRIIFYSLIKPSINEKERRSWLHHHPRPCRSLAGPRFSSHFKEGEVTTMHRDDLSLLKEILTGPWSSSRQSSPSRRRRRRRRRRRWREAAGLHPTAEQIEMFAYHLPETTLSNLIDIFVDFAQVDGQYFVCNMDDFKFSAELIQHIPLSLRVRYVFCTAPINKKQPFVCSSLLQFARQYSRNEPLTFAWLRRYIKWPLLPPKNIKDLMDLEAVHDVFDLYLWLSYRFIDMFPDSSLVRSLQKELDVIIQEGVHNITKLIKISESHKLLNLESLPSGASKSPARRTRGTKSAGSKAAEPPSPSDKELPLASRLVQQGLLTADMLRQLQKEWLTQRPEPGREKAGARRKKKDSNSD</sequence>
<evidence type="ECO:0000256" key="15">
    <source>
        <dbReference type="SAM" id="MobiDB-lite"/>
    </source>
</evidence>
<feature type="region of interest" description="Disordered" evidence="15">
    <location>
        <begin position="680"/>
        <end position="706"/>
    </location>
</feature>
<proteinExistence type="inferred from homology"/>
<comment type="catalytic activity">
    <reaction evidence="14">
        <text>ATP + H2O = ADP + phosphate + H(+)</text>
        <dbReference type="Rhea" id="RHEA:13065"/>
        <dbReference type="ChEBI" id="CHEBI:15377"/>
        <dbReference type="ChEBI" id="CHEBI:15378"/>
        <dbReference type="ChEBI" id="CHEBI:30616"/>
        <dbReference type="ChEBI" id="CHEBI:43474"/>
        <dbReference type="ChEBI" id="CHEBI:456216"/>
        <dbReference type="EC" id="3.6.4.13"/>
    </reaction>
</comment>
<feature type="compositionally biased region" description="Basic residues" evidence="15">
    <location>
        <begin position="426"/>
        <end position="437"/>
    </location>
</feature>